<dbReference type="PATRIC" id="fig|1184387.3.peg.278"/>
<name>A0A101HSX6_9BACT</name>
<reference evidence="2" key="1">
    <citation type="journal article" date="2015" name="MBio">
        <title>Genome-Resolved Metagenomic Analysis Reveals Roles for Candidate Phyla and Other Microbial Community Members in Biogeochemical Transformations in Oil Reservoirs.</title>
        <authorList>
            <person name="Hu P."/>
            <person name="Tom L."/>
            <person name="Singh A."/>
            <person name="Thomas B.C."/>
            <person name="Baker B.J."/>
            <person name="Piceno Y.M."/>
            <person name="Andersen G.L."/>
            <person name="Banfield J.F."/>
        </authorList>
    </citation>
    <scope>NUCLEOTIDE SEQUENCE [LARGE SCALE GENOMIC DNA]</scope>
</reference>
<gene>
    <name evidence="1" type="ORF">XD94_0076</name>
</gene>
<dbReference type="Proteomes" id="UP000054092">
    <property type="component" value="Unassembled WGS sequence"/>
</dbReference>
<proteinExistence type="predicted"/>
<sequence length="92" mass="10622">FSFKVILESINFLFADIERAACEKTEERLSVMIRKLIDGAYLLLAISRLEKAGETLPSLRLDQRFLRACQNRALIAERLLDLAELIDLEIER</sequence>
<feature type="non-terminal residue" evidence="1">
    <location>
        <position position="1"/>
    </location>
</feature>
<organism evidence="1 2">
    <name type="scientific">Mesotoga prima</name>
    <dbReference type="NCBI Taxonomy" id="1184387"/>
    <lineage>
        <taxon>Bacteria</taxon>
        <taxon>Thermotogati</taxon>
        <taxon>Thermotogota</taxon>
        <taxon>Thermotogae</taxon>
        <taxon>Kosmotogales</taxon>
        <taxon>Kosmotogaceae</taxon>
        <taxon>Mesotoga</taxon>
    </lineage>
</organism>
<accession>A0A101HSX6</accession>
<protein>
    <submittedName>
        <fullName evidence="1">Uncharacterized protein</fullName>
    </submittedName>
</protein>
<dbReference type="EMBL" id="LGGP01000006">
    <property type="protein sequence ID" value="KUK82279.1"/>
    <property type="molecule type" value="Genomic_DNA"/>
</dbReference>
<evidence type="ECO:0000313" key="1">
    <source>
        <dbReference type="EMBL" id="KUK82279.1"/>
    </source>
</evidence>
<comment type="caution">
    <text evidence="1">The sequence shown here is derived from an EMBL/GenBank/DDBJ whole genome shotgun (WGS) entry which is preliminary data.</text>
</comment>
<dbReference type="AlphaFoldDB" id="A0A101HSX6"/>
<evidence type="ECO:0000313" key="2">
    <source>
        <dbReference type="Proteomes" id="UP000054092"/>
    </source>
</evidence>